<evidence type="ECO:0000313" key="3">
    <source>
        <dbReference type="Proteomes" id="UP000199036"/>
    </source>
</evidence>
<name>A0A1I4Z517_9FLAO</name>
<reference evidence="3" key="1">
    <citation type="submission" date="2016-10" db="EMBL/GenBank/DDBJ databases">
        <authorList>
            <person name="Varghese N."/>
            <person name="Submissions S."/>
        </authorList>
    </citation>
    <scope>NUCLEOTIDE SEQUENCE [LARGE SCALE GENOMIC DNA]</scope>
    <source>
        <strain evidence="3">DS-12</strain>
    </source>
</reference>
<dbReference type="STRING" id="913024.SAMN05421741_105165"/>
<evidence type="ECO:0000256" key="1">
    <source>
        <dbReference type="SAM" id="SignalP"/>
    </source>
</evidence>
<feature type="signal peptide" evidence="1">
    <location>
        <begin position="1"/>
        <end position="21"/>
    </location>
</feature>
<dbReference type="AlphaFoldDB" id="A0A1I4Z517"/>
<dbReference type="Gene3D" id="2.130.10.10">
    <property type="entry name" value="YVTN repeat-like/Quinoprotein amine dehydrogenase"/>
    <property type="match status" value="1"/>
</dbReference>
<dbReference type="SUPFAM" id="SSF50998">
    <property type="entry name" value="Quinoprotein alcohol dehydrogenase-like"/>
    <property type="match status" value="1"/>
</dbReference>
<dbReference type="Proteomes" id="UP000199036">
    <property type="component" value="Unassembled WGS sequence"/>
</dbReference>
<organism evidence="2 3">
    <name type="scientific">Paenimyroides ummariense</name>
    <dbReference type="NCBI Taxonomy" id="913024"/>
    <lineage>
        <taxon>Bacteria</taxon>
        <taxon>Pseudomonadati</taxon>
        <taxon>Bacteroidota</taxon>
        <taxon>Flavobacteriia</taxon>
        <taxon>Flavobacteriales</taxon>
        <taxon>Flavobacteriaceae</taxon>
        <taxon>Paenimyroides</taxon>
    </lineage>
</organism>
<dbReference type="RefSeq" id="WP_091520500.1">
    <property type="nucleotide sequence ID" value="NZ_FOVI01000005.1"/>
</dbReference>
<keyword evidence="3" id="KW-1185">Reference proteome</keyword>
<dbReference type="OrthoDB" id="814028at2"/>
<feature type="chain" id="PRO_5011613016" description="LVIVD repeat-containing protein" evidence="1">
    <location>
        <begin position="22"/>
        <end position="539"/>
    </location>
</feature>
<accession>A0A1I4Z517</accession>
<evidence type="ECO:0000313" key="2">
    <source>
        <dbReference type="EMBL" id="SFN45257.1"/>
    </source>
</evidence>
<proteinExistence type="predicted"/>
<keyword evidence="1" id="KW-0732">Signal</keyword>
<evidence type="ECO:0008006" key="4">
    <source>
        <dbReference type="Google" id="ProtNLM"/>
    </source>
</evidence>
<dbReference type="EMBL" id="FOVI01000005">
    <property type="protein sequence ID" value="SFN45257.1"/>
    <property type="molecule type" value="Genomic_DNA"/>
</dbReference>
<dbReference type="PROSITE" id="PS51257">
    <property type="entry name" value="PROKAR_LIPOPROTEIN"/>
    <property type="match status" value="1"/>
</dbReference>
<gene>
    <name evidence="2" type="ORF">SAMN05421741_105165</name>
</gene>
<protein>
    <recommendedName>
        <fullName evidence="4">LVIVD repeat-containing protein</fullName>
    </recommendedName>
</protein>
<dbReference type="InterPro" id="IPR011047">
    <property type="entry name" value="Quinoprotein_ADH-like_sf"/>
</dbReference>
<sequence>MKIKSLLGCTLLAALTLISCNNDDNVAAGTENEKIIINSDVQSLNKRIKFENSGVLDIITPSAGKNTPVQAGSLPVVLVAEVNPPVYAGKTLKATHVAINGNYAYVSYNTEGEAYGGAVDVINISNPNVPQLVVQAIFPNTDVSAVSYENGKLYIAGAASVDAFPNLSSPGFVSAMTLNNGLLTTNYVQTQLSGNVATSVTSVGNRYYAVSGGAGDLVALDKNTNQVQATIPVADLRAVGQNNNKIVVLSGTSGVKVYDANSMAPQGSFATSVDVPGAKRTIDFLGNNLLVSEGYNGLGVYNFSTGSKLQTIAVPTNIAGVDNADITTNAVSVNNQNVFLANGGAGLYIYKNENQALNLVGSVAMNGSCNYTMSKGDYIFAAMGNGGLKIAKMVTSTQTLNCSQFPTYNGSVWLNVNSNETKEYQGSASLMGVNVNANLTFCGSLSVSQGLNINSGGVFYMKGSLAQGQQSNPWLSLIINNNAVMRVEGDVVIYGHLILNSGAKLEFVGNNSSITIHGNVTKGSNVTITGTFKDTFNKL</sequence>
<dbReference type="InterPro" id="IPR015943">
    <property type="entry name" value="WD40/YVTN_repeat-like_dom_sf"/>
</dbReference>